<dbReference type="InterPro" id="IPR036388">
    <property type="entry name" value="WH-like_DNA-bd_sf"/>
</dbReference>
<dbReference type="SUPFAM" id="SSF46785">
    <property type="entry name" value="Winged helix' DNA-binding domain"/>
    <property type="match status" value="1"/>
</dbReference>
<dbReference type="InterPro" id="IPR036390">
    <property type="entry name" value="WH_DNA-bd_sf"/>
</dbReference>
<evidence type="ECO:0000256" key="5">
    <source>
        <dbReference type="ARBA" id="ARBA00023163"/>
    </source>
</evidence>
<evidence type="ECO:0000256" key="4">
    <source>
        <dbReference type="ARBA" id="ARBA00023125"/>
    </source>
</evidence>
<dbReference type="Gene3D" id="1.10.10.10">
    <property type="entry name" value="Winged helix-like DNA-binding domain superfamily/Winged helix DNA-binding domain"/>
    <property type="match status" value="1"/>
</dbReference>
<evidence type="ECO:0000256" key="2">
    <source>
        <dbReference type="ARBA" id="ARBA00022458"/>
    </source>
</evidence>
<dbReference type="InterPro" id="IPR050389">
    <property type="entry name" value="LysR-type_TF"/>
</dbReference>
<proteinExistence type="inferred from homology"/>
<dbReference type="HOGENOM" id="CLU_039613_39_0_5"/>
<dbReference type="Pfam" id="PF00126">
    <property type="entry name" value="HTH_1"/>
    <property type="match status" value="1"/>
</dbReference>
<dbReference type="PANTHER" id="PTHR30118:SF15">
    <property type="entry name" value="TRANSCRIPTIONAL REGULATORY PROTEIN"/>
    <property type="match status" value="1"/>
</dbReference>
<dbReference type="GO" id="GO:0003700">
    <property type="term" value="F:DNA-binding transcription factor activity"/>
    <property type="evidence" value="ECO:0007669"/>
    <property type="project" value="InterPro"/>
</dbReference>
<dbReference type="RefSeq" id="WP_045364607.1">
    <property type="nucleotide sequence ID" value="NZ_AP014648.1"/>
</dbReference>
<dbReference type="KEGG" id="mcg:GL4_0720"/>
<dbReference type="PROSITE" id="PS50931">
    <property type="entry name" value="HTH_LYSR"/>
    <property type="match status" value="1"/>
</dbReference>
<dbReference type="Gene3D" id="3.40.190.10">
    <property type="entry name" value="Periplasmic binding protein-like II"/>
    <property type="match status" value="2"/>
</dbReference>
<evidence type="ECO:0000313" key="7">
    <source>
        <dbReference type="EMBL" id="BAQ16183.1"/>
    </source>
</evidence>
<keyword evidence="3" id="KW-0805">Transcription regulation</keyword>
<comment type="similarity">
    <text evidence="1">Belongs to the LysR transcriptional regulatory family.</text>
</comment>
<keyword evidence="8" id="KW-1185">Reference proteome</keyword>
<dbReference type="SUPFAM" id="SSF53850">
    <property type="entry name" value="Periplasmic binding protein-like II"/>
    <property type="match status" value="1"/>
</dbReference>
<dbReference type="InterPro" id="IPR005119">
    <property type="entry name" value="LysR_subst-bd"/>
</dbReference>
<dbReference type="OrthoDB" id="8339333at2"/>
<organism evidence="7 8">
    <name type="scientific">Methyloceanibacter caenitepidi</name>
    <dbReference type="NCBI Taxonomy" id="1384459"/>
    <lineage>
        <taxon>Bacteria</taxon>
        <taxon>Pseudomonadati</taxon>
        <taxon>Pseudomonadota</taxon>
        <taxon>Alphaproteobacteria</taxon>
        <taxon>Hyphomicrobiales</taxon>
        <taxon>Hyphomicrobiaceae</taxon>
        <taxon>Methyloceanibacter</taxon>
    </lineage>
</organism>
<dbReference type="AlphaFoldDB" id="A0A0A8JZD9"/>
<dbReference type="EMBL" id="AP014648">
    <property type="protein sequence ID" value="BAQ16183.1"/>
    <property type="molecule type" value="Genomic_DNA"/>
</dbReference>
<dbReference type="PANTHER" id="PTHR30118">
    <property type="entry name" value="HTH-TYPE TRANSCRIPTIONAL REGULATOR LEUO-RELATED"/>
    <property type="match status" value="1"/>
</dbReference>
<dbReference type="Proteomes" id="UP000031643">
    <property type="component" value="Chromosome"/>
</dbReference>
<gene>
    <name evidence="7" type="ORF">GL4_0720</name>
</gene>
<keyword evidence="5" id="KW-0804">Transcription</keyword>
<sequence length="309" mass="33807">MHLKEVDANLLVTLDALLVDASVTRAAERLGRSASAISHALAKLRELFDDELFVRAGQRLVPTARAQELAPTVHVILAGMESLLRPNKPFDPSLTMRAFAAASSEAGELILVEPLRKRLQASAPSVQVDWTSSNMESTIDELRNARCHFVIDIMGESAEAPDVRAAKLFDDALATLARPGHPFSKRRPNGEAFAAAEHVAVHSLPGFQGLTERLAEARLDIRRTSQVSSALVGVMATLNSDALLTLPASLASLLERQFGLSRIKQPVEPVTFPVRLLWHTSYDRDECHQWLRGEFSLLAQDLLAQDLTG</sequence>
<dbReference type="CDD" id="cd08417">
    <property type="entry name" value="PBP2_Nitroaromatics_like"/>
    <property type="match status" value="1"/>
</dbReference>
<keyword evidence="4" id="KW-0238">DNA-binding</keyword>
<reference evidence="7 8" key="1">
    <citation type="submission" date="2014-09" db="EMBL/GenBank/DDBJ databases">
        <title>Genome sequencing of Methyloceanibacter caenitepidi Gela4.</title>
        <authorList>
            <person name="Takeuchi M."/>
            <person name="Susumu S."/>
            <person name="Kamagata Y."/>
            <person name="Oshima K."/>
            <person name="Hattori M."/>
            <person name="Iwasaki W."/>
        </authorList>
    </citation>
    <scope>NUCLEOTIDE SEQUENCE [LARGE SCALE GENOMIC DNA]</scope>
    <source>
        <strain evidence="7 8">Gela4</strain>
    </source>
</reference>
<dbReference type="Pfam" id="PF03466">
    <property type="entry name" value="LysR_substrate"/>
    <property type="match status" value="1"/>
</dbReference>
<protein>
    <submittedName>
        <fullName evidence="7">Transcriptional regulator, LysR family</fullName>
    </submittedName>
</protein>
<dbReference type="STRING" id="1384459.GL4_0720"/>
<accession>A0A0A8JZD9</accession>
<keyword evidence="2" id="KW-0536">Nodulation</keyword>
<evidence type="ECO:0000259" key="6">
    <source>
        <dbReference type="PROSITE" id="PS50931"/>
    </source>
</evidence>
<dbReference type="InterPro" id="IPR037402">
    <property type="entry name" value="YidZ_PBP2"/>
</dbReference>
<evidence type="ECO:0000256" key="3">
    <source>
        <dbReference type="ARBA" id="ARBA00023015"/>
    </source>
</evidence>
<evidence type="ECO:0000256" key="1">
    <source>
        <dbReference type="ARBA" id="ARBA00009437"/>
    </source>
</evidence>
<dbReference type="InterPro" id="IPR000847">
    <property type="entry name" value="LysR_HTH_N"/>
</dbReference>
<name>A0A0A8JZD9_9HYPH</name>
<feature type="domain" description="HTH lysR-type" evidence="6">
    <location>
        <begin position="6"/>
        <end position="63"/>
    </location>
</feature>
<evidence type="ECO:0000313" key="8">
    <source>
        <dbReference type="Proteomes" id="UP000031643"/>
    </source>
</evidence>
<dbReference type="GO" id="GO:0003677">
    <property type="term" value="F:DNA binding"/>
    <property type="evidence" value="ECO:0007669"/>
    <property type="project" value="UniProtKB-KW"/>
</dbReference>